<dbReference type="KEGG" id="jre:108990163"/>
<dbReference type="EC" id="2.3.2.27" evidence="2"/>
<evidence type="ECO:0000256" key="2">
    <source>
        <dbReference type="ARBA" id="ARBA00012483"/>
    </source>
</evidence>
<evidence type="ECO:0000256" key="1">
    <source>
        <dbReference type="ARBA" id="ARBA00000900"/>
    </source>
</evidence>
<keyword evidence="5" id="KW-0862">Zinc</keyword>
<dbReference type="InterPro" id="IPR013083">
    <property type="entry name" value="Znf_RING/FYVE/PHD"/>
</dbReference>
<dbReference type="Gene3D" id="3.30.40.10">
    <property type="entry name" value="Zinc/RING finger domain, C3HC4 (zinc finger)"/>
    <property type="match status" value="1"/>
</dbReference>
<feature type="region of interest" description="Disordered" evidence="6">
    <location>
        <begin position="142"/>
        <end position="164"/>
    </location>
</feature>
<organism evidence="7 8">
    <name type="scientific">Juglans regia</name>
    <name type="common">English walnut</name>
    <dbReference type="NCBI Taxonomy" id="51240"/>
    <lineage>
        <taxon>Eukaryota</taxon>
        <taxon>Viridiplantae</taxon>
        <taxon>Streptophyta</taxon>
        <taxon>Embryophyta</taxon>
        <taxon>Tracheophyta</taxon>
        <taxon>Spermatophyta</taxon>
        <taxon>Magnoliopsida</taxon>
        <taxon>eudicotyledons</taxon>
        <taxon>Gunneridae</taxon>
        <taxon>Pentapetalae</taxon>
        <taxon>rosids</taxon>
        <taxon>fabids</taxon>
        <taxon>Fagales</taxon>
        <taxon>Juglandaceae</taxon>
        <taxon>Juglans</taxon>
    </lineage>
</organism>
<dbReference type="PANTHER" id="PTHR15710:SF229">
    <property type="entry name" value="E3 UBIQUITIN-PROTEIN LIGASE RNF181-LIKE"/>
    <property type="match status" value="1"/>
</dbReference>
<dbReference type="STRING" id="51240.A0A2I4EJK4"/>
<dbReference type="GO" id="GO:0061630">
    <property type="term" value="F:ubiquitin protein ligase activity"/>
    <property type="evidence" value="ECO:0000318"/>
    <property type="project" value="GO_Central"/>
</dbReference>
<evidence type="ECO:0000256" key="3">
    <source>
        <dbReference type="ARBA" id="ARBA00022723"/>
    </source>
</evidence>
<protein>
    <recommendedName>
        <fullName evidence="2">RING-type E3 ubiquitin transferase</fullName>
        <ecNumber evidence="2">2.3.2.27</ecNumber>
    </recommendedName>
</protein>
<evidence type="ECO:0000256" key="5">
    <source>
        <dbReference type="ARBA" id="ARBA00022833"/>
    </source>
</evidence>
<dbReference type="RefSeq" id="XP_018819581.1">
    <property type="nucleotide sequence ID" value="XM_018964036.2"/>
</dbReference>
<keyword evidence="7" id="KW-1185">Reference proteome</keyword>
<dbReference type="GeneID" id="108990163"/>
<proteinExistence type="predicted"/>
<keyword evidence="3" id="KW-0479">Metal-binding</keyword>
<comment type="catalytic activity">
    <reaction evidence="1">
        <text>S-ubiquitinyl-[E2 ubiquitin-conjugating enzyme]-L-cysteine + [acceptor protein]-L-lysine = [E2 ubiquitin-conjugating enzyme]-L-cysteine + N(6)-ubiquitinyl-[acceptor protein]-L-lysine.</text>
        <dbReference type="EC" id="2.3.2.27"/>
    </reaction>
</comment>
<reference evidence="8" key="1">
    <citation type="submission" date="2025-08" db="UniProtKB">
        <authorList>
            <consortium name="RefSeq"/>
        </authorList>
    </citation>
    <scope>IDENTIFICATION</scope>
    <source>
        <tissue evidence="8">Leaves</tissue>
    </source>
</reference>
<dbReference type="GO" id="GO:0005737">
    <property type="term" value="C:cytoplasm"/>
    <property type="evidence" value="ECO:0000318"/>
    <property type="project" value="GO_Central"/>
</dbReference>
<dbReference type="Pfam" id="PF13639">
    <property type="entry name" value="zf-RING_2"/>
    <property type="match status" value="1"/>
</dbReference>
<dbReference type="AlphaFoldDB" id="A0A2I4EJK4"/>
<name>A0A2I4EJK4_JUGRE</name>
<dbReference type="Proteomes" id="UP000235220">
    <property type="component" value="Chromosome 9"/>
</dbReference>
<accession>A0A2I4EJK4</accession>
<dbReference type="CDD" id="cd16454">
    <property type="entry name" value="RING-H2_PA-TM-RING"/>
    <property type="match status" value="1"/>
</dbReference>
<dbReference type="PANTHER" id="PTHR15710">
    <property type="entry name" value="E3 UBIQUITIN-PROTEIN LIGASE PRAJA"/>
    <property type="match status" value="1"/>
</dbReference>
<dbReference type="OrthoDB" id="4348522at2759"/>
<dbReference type="GO" id="GO:0008270">
    <property type="term" value="F:zinc ion binding"/>
    <property type="evidence" value="ECO:0007669"/>
    <property type="project" value="UniProtKB-KW"/>
</dbReference>
<dbReference type="PROSITE" id="PS50089">
    <property type="entry name" value="ZF_RING_2"/>
    <property type="match status" value="1"/>
</dbReference>
<dbReference type="SMART" id="SM00184">
    <property type="entry name" value="RING"/>
    <property type="match status" value="1"/>
</dbReference>
<dbReference type="SUPFAM" id="SSF57850">
    <property type="entry name" value="RING/U-box"/>
    <property type="match status" value="1"/>
</dbReference>
<dbReference type="Gramene" id="Jr09_02360_p1">
    <property type="protein sequence ID" value="cds.Jr09_02360_p1"/>
    <property type="gene ID" value="Jr09_02360"/>
</dbReference>
<dbReference type="InterPro" id="IPR001841">
    <property type="entry name" value="Znf_RING"/>
</dbReference>
<gene>
    <name evidence="8" type="primary">LOC108990163</name>
</gene>
<dbReference type="GO" id="GO:0016567">
    <property type="term" value="P:protein ubiquitination"/>
    <property type="evidence" value="ECO:0000318"/>
    <property type="project" value="GO_Central"/>
</dbReference>
<sequence>MSTSSCFGFTYRVWQRKNPIKEISPLSPHDEIPIEFRITKVHGVQKFICADDDDPVSSSLEKLPLHSETVSVPEDAALLRDSGVRLRSVLRTMEVGHDYVDRISSDISRVAQLRFPGGLLSSIVVALVHIVAVIVLEVDDESESEPEYESESESDSDSSMDTVAATKSSIEALEKVILEEGGMGKYCMICMEEYEGGMEITRMPCSHIFHGDCIVIWLLTSHLCPLCRYPMPSSD</sequence>
<evidence type="ECO:0000313" key="8">
    <source>
        <dbReference type="RefSeq" id="XP_018819581.1"/>
    </source>
</evidence>
<evidence type="ECO:0000256" key="6">
    <source>
        <dbReference type="SAM" id="MobiDB-lite"/>
    </source>
</evidence>
<keyword evidence="4" id="KW-0863">Zinc-finger</keyword>
<evidence type="ECO:0000313" key="7">
    <source>
        <dbReference type="Proteomes" id="UP000235220"/>
    </source>
</evidence>
<feature type="compositionally biased region" description="Acidic residues" evidence="6">
    <location>
        <begin position="142"/>
        <end position="158"/>
    </location>
</feature>
<evidence type="ECO:0000256" key="4">
    <source>
        <dbReference type="ARBA" id="ARBA00022771"/>
    </source>
</evidence>